<proteinExistence type="predicted"/>
<accession>A0A329LB73</accession>
<evidence type="ECO:0000313" key="6">
    <source>
        <dbReference type="Proteomes" id="UP000250915"/>
    </source>
</evidence>
<gene>
    <name evidence="5" type="ORF">DQP57_23595</name>
</gene>
<dbReference type="InterPro" id="IPR018060">
    <property type="entry name" value="HTH_AraC"/>
</dbReference>
<evidence type="ECO:0000256" key="1">
    <source>
        <dbReference type="ARBA" id="ARBA00023015"/>
    </source>
</evidence>
<evidence type="ECO:0000256" key="2">
    <source>
        <dbReference type="ARBA" id="ARBA00023125"/>
    </source>
</evidence>
<dbReference type="Gene3D" id="1.10.10.60">
    <property type="entry name" value="Homeodomain-like"/>
    <property type="match status" value="1"/>
</dbReference>
<dbReference type="PANTHER" id="PTHR46796">
    <property type="entry name" value="HTH-TYPE TRANSCRIPTIONAL ACTIVATOR RHAS-RELATED"/>
    <property type="match status" value="1"/>
</dbReference>
<organism evidence="5 6">
    <name type="scientific">Mycobacterium colombiense</name>
    <dbReference type="NCBI Taxonomy" id="339268"/>
    <lineage>
        <taxon>Bacteria</taxon>
        <taxon>Bacillati</taxon>
        <taxon>Actinomycetota</taxon>
        <taxon>Actinomycetes</taxon>
        <taxon>Mycobacteriales</taxon>
        <taxon>Mycobacteriaceae</taxon>
        <taxon>Mycobacterium</taxon>
        <taxon>Mycobacterium avium complex (MAC)</taxon>
    </lineage>
</organism>
<keyword evidence="1" id="KW-0805">Transcription regulation</keyword>
<dbReference type="EMBL" id="QMEV01000082">
    <property type="protein sequence ID" value="RAV04941.1"/>
    <property type="molecule type" value="Genomic_DNA"/>
</dbReference>
<evidence type="ECO:0000256" key="3">
    <source>
        <dbReference type="ARBA" id="ARBA00023163"/>
    </source>
</evidence>
<dbReference type="Proteomes" id="UP000250915">
    <property type="component" value="Unassembled WGS sequence"/>
</dbReference>
<dbReference type="PROSITE" id="PS01124">
    <property type="entry name" value="HTH_ARAC_FAMILY_2"/>
    <property type="match status" value="1"/>
</dbReference>
<dbReference type="InterPro" id="IPR050204">
    <property type="entry name" value="AraC_XylS_family_regulators"/>
</dbReference>
<dbReference type="GO" id="GO:0003700">
    <property type="term" value="F:DNA-binding transcription factor activity"/>
    <property type="evidence" value="ECO:0007669"/>
    <property type="project" value="InterPro"/>
</dbReference>
<dbReference type="GO" id="GO:0043565">
    <property type="term" value="F:sequence-specific DNA binding"/>
    <property type="evidence" value="ECO:0007669"/>
    <property type="project" value="InterPro"/>
</dbReference>
<protein>
    <recommendedName>
        <fullName evidence="4">HTH araC/xylS-type domain-containing protein</fullName>
    </recommendedName>
</protein>
<dbReference type="InterPro" id="IPR035418">
    <property type="entry name" value="AraC-bd_2"/>
</dbReference>
<feature type="domain" description="HTH araC/xylS-type" evidence="4">
    <location>
        <begin position="272"/>
        <end position="373"/>
    </location>
</feature>
<dbReference type="AlphaFoldDB" id="A0A329LB73"/>
<dbReference type="SUPFAM" id="SSF46689">
    <property type="entry name" value="Homeodomain-like"/>
    <property type="match status" value="2"/>
</dbReference>
<dbReference type="Pfam" id="PF12833">
    <property type="entry name" value="HTH_18"/>
    <property type="match status" value="1"/>
</dbReference>
<dbReference type="SMART" id="SM00342">
    <property type="entry name" value="HTH_ARAC"/>
    <property type="match status" value="1"/>
</dbReference>
<evidence type="ECO:0000259" key="4">
    <source>
        <dbReference type="PROSITE" id="PS01124"/>
    </source>
</evidence>
<sequence>MCTIVAISRKCAGTGRRALPMSADQCNIVSVTVGVARVGEMLASPVERHSAQGAENVSAASDWGSLRSFDEFALACCGRPHLKLKTDPESFSLVQRLGQMGPVTVSEFVVGSDTWMDNGAECGAYRVLVLETGRTERVRSGLTFSAGPGTATVYAPRGLGAARWAAGTKMTCFRIDACTANDALSDALGHSAAAHIDLNPVLPMRAEPTRSWIDMLLLFKEQFFRPDGLLNHPMVGLPFAESLVRGFWLAVEHGHRDALAGTARLIAPRAIRTAIEIIQEEAHAPLTLTAISARCNVSVRSLQQGFQRYLGTSPMSYLREVRLRRAHQALLHSDPSTTTVASVAYHWGFSNLGRFAAVHAARYGEPPAQTLRRSA</sequence>
<dbReference type="PANTHER" id="PTHR46796:SF12">
    <property type="entry name" value="HTH-TYPE DNA-BINDING TRANSCRIPTIONAL ACTIVATOR EUTR"/>
    <property type="match status" value="1"/>
</dbReference>
<keyword evidence="3" id="KW-0804">Transcription</keyword>
<keyword evidence="2" id="KW-0238">DNA-binding</keyword>
<name>A0A329LB73_9MYCO</name>
<dbReference type="Pfam" id="PF14525">
    <property type="entry name" value="AraC_binding_2"/>
    <property type="match status" value="1"/>
</dbReference>
<reference evidence="5 6" key="1">
    <citation type="submission" date="2018-06" db="EMBL/GenBank/DDBJ databases">
        <title>NTM in soil in Japan.</title>
        <authorList>
            <person name="Ohya K."/>
        </authorList>
    </citation>
    <scope>NUCLEOTIDE SEQUENCE [LARGE SCALE GENOMIC DNA]</scope>
    <source>
        <strain evidence="5 6">GF28</strain>
    </source>
</reference>
<evidence type="ECO:0000313" key="5">
    <source>
        <dbReference type="EMBL" id="RAV04941.1"/>
    </source>
</evidence>
<dbReference type="InterPro" id="IPR009057">
    <property type="entry name" value="Homeodomain-like_sf"/>
</dbReference>
<comment type="caution">
    <text evidence="5">The sequence shown here is derived from an EMBL/GenBank/DDBJ whole genome shotgun (WGS) entry which is preliminary data.</text>
</comment>